<protein>
    <submittedName>
        <fullName evidence="6">Helix-turn-helix domain containing protein</fullName>
    </submittedName>
</protein>
<evidence type="ECO:0000313" key="6">
    <source>
        <dbReference type="EMBL" id="MCX2935614.1"/>
    </source>
</evidence>
<name>A0ABT3S801_9MYCO</name>
<keyword evidence="7" id="KW-1185">Reference proteome</keyword>
<dbReference type="Gene3D" id="1.10.357.10">
    <property type="entry name" value="Tetracycline Repressor, domain 2"/>
    <property type="match status" value="1"/>
</dbReference>
<dbReference type="PRINTS" id="PR00455">
    <property type="entry name" value="HTHTETR"/>
</dbReference>
<dbReference type="SUPFAM" id="SSF48498">
    <property type="entry name" value="Tetracyclin repressor-like, C-terminal domain"/>
    <property type="match status" value="1"/>
</dbReference>
<keyword evidence="1" id="KW-0805">Transcription regulation</keyword>
<evidence type="ECO:0000259" key="5">
    <source>
        <dbReference type="PROSITE" id="PS50977"/>
    </source>
</evidence>
<proteinExistence type="predicted"/>
<dbReference type="Pfam" id="PF00440">
    <property type="entry name" value="TetR_N"/>
    <property type="match status" value="1"/>
</dbReference>
<reference evidence="6 7" key="1">
    <citation type="submission" date="2022-11" db="EMBL/GenBank/DDBJ databases">
        <title>Mycobacterium sp. nov.</title>
        <authorList>
            <person name="Papic B."/>
            <person name="Spicic S."/>
            <person name="Duvnjak S."/>
        </authorList>
    </citation>
    <scope>NUCLEOTIDE SEQUENCE [LARGE SCALE GENOMIC DNA]</scope>
    <source>
        <strain evidence="6 7">CVI_P4</strain>
    </source>
</reference>
<gene>
    <name evidence="6" type="ORF">ORI27_02800</name>
</gene>
<feature type="domain" description="HTH tetR-type" evidence="5">
    <location>
        <begin position="18"/>
        <end position="78"/>
    </location>
</feature>
<evidence type="ECO:0000313" key="7">
    <source>
        <dbReference type="Proteomes" id="UP001300745"/>
    </source>
</evidence>
<evidence type="ECO:0000256" key="1">
    <source>
        <dbReference type="ARBA" id="ARBA00023015"/>
    </source>
</evidence>
<dbReference type="InterPro" id="IPR001647">
    <property type="entry name" value="HTH_TetR"/>
</dbReference>
<dbReference type="Proteomes" id="UP001300745">
    <property type="component" value="Unassembled WGS sequence"/>
</dbReference>
<dbReference type="SUPFAM" id="SSF46689">
    <property type="entry name" value="Homeodomain-like"/>
    <property type="match status" value="1"/>
</dbReference>
<dbReference type="InterPro" id="IPR009057">
    <property type="entry name" value="Homeodomain-like_sf"/>
</dbReference>
<accession>A0ABT3S801</accession>
<organism evidence="6 7">
    <name type="scientific">Mycobacterium pinniadriaticum</name>
    <dbReference type="NCBI Taxonomy" id="2994102"/>
    <lineage>
        <taxon>Bacteria</taxon>
        <taxon>Bacillati</taxon>
        <taxon>Actinomycetota</taxon>
        <taxon>Actinomycetes</taxon>
        <taxon>Mycobacteriales</taxon>
        <taxon>Mycobacteriaceae</taxon>
        <taxon>Mycobacterium</taxon>
    </lineage>
</organism>
<comment type="caution">
    <text evidence="6">The sequence shown here is derived from an EMBL/GenBank/DDBJ whole genome shotgun (WGS) entry which is preliminary data.</text>
</comment>
<dbReference type="PROSITE" id="PS50977">
    <property type="entry name" value="HTH_TETR_2"/>
    <property type="match status" value="1"/>
</dbReference>
<dbReference type="PANTHER" id="PTHR30055:SF234">
    <property type="entry name" value="HTH-TYPE TRANSCRIPTIONAL REGULATOR BETI"/>
    <property type="match status" value="1"/>
</dbReference>
<dbReference type="EMBL" id="JAPJDO010000002">
    <property type="protein sequence ID" value="MCX2935614.1"/>
    <property type="molecule type" value="Genomic_DNA"/>
</dbReference>
<evidence type="ECO:0000256" key="4">
    <source>
        <dbReference type="PROSITE-ProRule" id="PRU00335"/>
    </source>
</evidence>
<dbReference type="PANTHER" id="PTHR30055">
    <property type="entry name" value="HTH-TYPE TRANSCRIPTIONAL REGULATOR RUTR"/>
    <property type="match status" value="1"/>
</dbReference>
<dbReference type="InterPro" id="IPR050109">
    <property type="entry name" value="HTH-type_TetR-like_transc_reg"/>
</dbReference>
<dbReference type="RefSeq" id="WP_265994990.1">
    <property type="nucleotide sequence ID" value="NZ_JAPJDN010000002.1"/>
</dbReference>
<sequence length="207" mass="23017">MGTVSRRWGGDRALLDDGEARQRLLESASRCIVRRGNTQIRMAEVAEEAGVVRSTVYRYFASRDDLLLALLLLRIDNALAGHVGSLQQPDDAVGSIQELMIAPVQSVVGDPLNEALMSGESTALTTALEIGSEQIVDVILRHYGPLFERWQADGQLHADLELRETARWLHTTALFLVAPAWRHRPAAAKRRFVEQYLLRALVPQIGQ</sequence>
<feature type="DNA-binding region" description="H-T-H motif" evidence="4">
    <location>
        <begin position="41"/>
        <end position="60"/>
    </location>
</feature>
<evidence type="ECO:0000256" key="2">
    <source>
        <dbReference type="ARBA" id="ARBA00023125"/>
    </source>
</evidence>
<keyword evidence="2 4" id="KW-0238">DNA-binding</keyword>
<dbReference type="InterPro" id="IPR036271">
    <property type="entry name" value="Tet_transcr_reg_TetR-rel_C_sf"/>
</dbReference>
<keyword evidence="3" id="KW-0804">Transcription</keyword>
<evidence type="ECO:0000256" key="3">
    <source>
        <dbReference type="ARBA" id="ARBA00023163"/>
    </source>
</evidence>